<proteinExistence type="evidence at transcript level"/>
<evidence type="ECO:0000313" key="1">
    <source>
        <dbReference type="EMBL" id="AIW62669.1"/>
    </source>
</evidence>
<dbReference type="EMBL" id="KF860773">
    <property type="protein sequence ID" value="AIW62669.1"/>
    <property type="molecule type" value="mRNA"/>
</dbReference>
<reference evidence="1" key="2">
    <citation type="journal article" date="2014" name="J. Proteome Res.">
        <title>Spit and venom from scytodes spiders: a diverse and distinct cocktail.</title>
        <authorList>
            <person name="Zobel-Thropp P.A."/>
            <person name="Correa S.M."/>
            <person name="Garb J.E."/>
            <person name="Binford G.J."/>
        </authorList>
    </citation>
    <scope>NUCLEOTIDE SEQUENCE</scope>
    <source>
        <tissue evidence="1">Venom gland</tissue>
    </source>
</reference>
<accession>A0A0A0V710</accession>
<name>A0A0A0V710_SCYTH</name>
<protein>
    <submittedName>
        <fullName evidence="1">Uncharacterized protein</fullName>
    </submittedName>
</protein>
<organism evidence="1">
    <name type="scientific">Scytodes thoracica</name>
    <name type="common">Spitting spider</name>
    <name type="synonym">Aranea thoracica</name>
    <dbReference type="NCBI Taxonomy" id="1112478"/>
    <lineage>
        <taxon>Eukaryota</taxon>
        <taxon>Metazoa</taxon>
        <taxon>Ecdysozoa</taxon>
        <taxon>Arthropoda</taxon>
        <taxon>Chelicerata</taxon>
        <taxon>Arachnida</taxon>
        <taxon>Araneae</taxon>
        <taxon>Araneomorphae</taxon>
        <taxon>Haplogynae</taxon>
        <taxon>Scytodoidea</taxon>
        <taxon>Scytodidae</taxon>
        <taxon>Scytodes</taxon>
    </lineage>
</organism>
<reference evidence="1" key="1">
    <citation type="submission" date="2013-11" db="EMBL/GenBank/DDBJ databases">
        <authorList>
            <person name="Thropp P.A."/>
            <person name="Correa S.M."/>
            <person name="Garb J.E."/>
            <person name="Binford G.J."/>
        </authorList>
    </citation>
    <scope>NUCLEOTIDE SEQUENCE</scope>
    <source>
        <tissue evidence="1">Venom gland</tissue>
    </source>
</reference>
<dbReference type="AlphaFoldDB" id="A0A0A0V710"/>
<sequence>MATFQTVAFLWTAGRMHHRNCFRSNKPRIGYVQSLLDVIRNILQKAKVGAWKI</sequence>